<dbReference type="Pfam" id="PF03279">
    <property type="entry name" value="Lip_A_acyltrans"/>
    <property type="match status" value="1"/>
</dbReference>
<dbReference type="RefSeq" id="WP_039343992.1">
    <property type="nucleotide sequence ID" value="NZ_JSYK01000003.1"/>
</dbReference>
<keyword evidence="4" id="KW-0808">Transferase</keyword>
<keyword evidence="3" id="KW-0997">Cell inner membrane</keyword>
<keyword evidence="8" id="KW-1185">Reference proteome</keyword>
<dbReference type="GO" id="GO:0016746">
    <property type="term" value="F:acyltransferase activity"/>
    <property type="evidence" value="ECO:0007669"/>
    <property type="project" value="UniProtKB-KW"/>
</dbReference>
<keyword evidence="6 7" id="KW-0012">Acyltransferase</keyword>
<dbReference type="PANTHER" id="PTHR30606:SF10">
    <property type="entry name" value="PHOSPHATIDYLINOSITOL MANNOSIDE ACYLTRANSFERASE"/>
    <property type="match status" value="1"/>
</dbReference>
<dbReference type="PANTHER" id="PTHR30606">
    <property type="entry name" value="LIPID A BIOSYNTHESIS LAUROYL ACYLTRANSFERASE"/>
    <property type="match status" value="1"/>
</dbReference>
<accession>A0ABR4ZPC7</accession>
<evidence type="ECO:0000313" key="7">
    <source>
        <dbReference type="EMBL" id="KIA83205.1"/>
    </source>
</evidence>
<evidence type="ECO:0000256" key="4">
    <source>
        <dbReference type="ARBA" id="ARBA00022679"/>
    </source>
</evidence>
<dbReference type="InterPro" id="IPR004960">
    <property type="entry name" value="LipA_acyltrans"/>
</dbReference>
<evidence type="ECO:0000256" key="6">
    <source>
        <dbReference type="ARBA" id="ARBA00023315"/>
    </source>
</evidence>
<evidence type="ECO:0000256" key="2">
    <source>
        <dbReference type="ARBA" id="ARBA00022475"/>
    </source>
</evidence>
<dbReference type="CDD" id="cd07984">
    <property type="entry name" value="LPLAT_LABLAT-like"/>
    <property type="match status" value="1"/>
</dbReference>
<comment type="caution">
    <text evidence="7">The sequence shown here is derived from an EMBL/GenBank/DDBJ whole genome shotgun (WGS) entry which is preliminary data.</text>
</comment>
<evidence type="ECO:0000256" key="5">
    <source>
        <dbReference type="ARBA" id="ARBA00023136"/>
    </source>
</evidence>
<protein>
    <submittedName>
        <fullName evidence="7">Lipid A biosynthesis acyltransferase</fullName>
    </submittedName>
</protein>
<keyword evidence="2" id="KW-1003">Cell membrane</keyword>
<sequence>MKFIFQIILLFSRLPLRVLYVVSDVLFLLSFHIIGYRKKVVLTNLQNSFPKKSAEELKKIQKQFYINFCDYIVETFKTFTISATELRVRVQHLNQDIFKEAVAENKNVILLSGHIFNWEWYNTLALIVPQKNSFPVYRRVNSGFWEEQMKNLRSRFGNTALEAKEVIRHIFRNPNDGDSIYMFVADQTPHHSEVTYGLNFLNQKTPAFVGYDKLSTRMDLAFVFCEMKKVKRGFYQINYYRIYPDGEKFVEHEVVKKFYNLLENTIEKRPDNYLWSHRRWKYQHAIKEMEKIA</sequence>
<dbReference type="Proteomes" id="UP000031275">
    <property type="component" value="Unassembled WGS sequence"/>
</dbReference>
<gene>
    <name evidence="7" type="ORF">OA84_06560</name>
</gene>
<dbReference type="EMBL" id="JSYK01000003">
    <property type="protein sequence ID" value="KIA83205.1"/>
    <property type="molecule type" value="Genomic_DNA"/>
</dbReference>
<evidence type="ECO:0000313" key="8">
    <source>
        <dbReference type="Proteomes" id="UP000031275"/>
    </source>
</evidence>
<evidence type="ECO:0000256" key="1">
    <source>
        <dbReference type="ARBA" id="ARBA00004533"/>
    </source>
</evidence>
<name>A0ABR4ZPC7_9FLAO</name>
<organism evidence="7 8">
    <name type="scientific">Kaistella solincola</name>
    <dbReference type="NCBI Taxonomy" id="510955"/>
    <lineage>
        <taxon>Bacteria</taxon>
        <taxon>Pseudomonadati</taxon>
        <taxon>Bacteroidota</taxon>
        <taxon>Flavobacteriia</taxon>
        <taxon>Flavobacteriales</taxon>
        <taxon>Weeksellaceae</taxon>
        <taxon>Chryseobacterium group</taxon>
        <taxon>Kaistella</taxon>
    </lineage>
</organism>
<keyword evidence="5" id="KW-0472">Membrane</keyword>
<evidence type="ECO:0000256" key="3">
    <source>
        <dbReference type="ARBA" id="ARBA00022519"/>
    </source>
</evidence>
<comment type="subcellular location">
    <subcellularLocation>
        <location evidence="1">Cell inner membrane</location>
    </subcellularLocation>
</comment>
<proteinExistence type="predicted"/>
<reference evidence="7 8" key="1">
    <citation type="submission" date="2014-10" db="EMBL/GenBank/DDBJ databases">
        <title>Kaistella solincola genome.</title>
        <authorList>
            <person name="Newman J.D."/>
        </authorList>
    </citation>
    <scope>NUCLEOTIDE SEQUENCE [LARGE SCALE GENOMIC DNA]</scope>
    <source>
        <strain evidence="7 8">DSM 22468</strain>
    </source>
</reference>